<dbReference type="GO" id="GO:0035082">
    <property type="term" value="P:axoneme assembly"/>
    <property type="evidence" value="ECO:0007669"/>
    <property type="project" value="InterPro"/>
</dbReference>
<name>A0A194QS22_PAPMA</name>
<dbReference type="InterPro" id="IPR037386">
    <property type="entry name" value="CCDC40"/>
</dbReference>
<feature type="coiled-coil region" evidence="1">
    <location>
        <begin position="587"/>
        <end position="722"/>
    </location>
</feature>
<feature type="coiled-coil region" evidence="1">
    <location>
        <begin position="424"/>
        <end position="486"/>
    </location>
</feature>
<dbReference type="EMBL" id="KQ461155">
    <property type="protein sequence ID" value="KPJ08287.1"/>
    <property type="molecule type" value="Genomic_DNA"/>
</dbReference>
<sequence length="775" mass="90520">MECDKCKEEPSSPPPALPSCVCPRDDHGIVVHEEHCLQYRNEQMVYRESSVCECYDTVPPATEEECACCRCPVDQCRCNRAGREAFDEWRSKRPMGAMPAVLEATHPLMQKFQETLKRFLEKENQIAADEIQRLKDELKQSKDAYDKDLETIYRDDHDTNAQRALIEEYEQTLAAKRAERLASEERVRVSTEKYKQAQREATEELEALTTLCRQLEAWRDETESDLTVNQRMSEKMKTEKKALADEKRQLALTTLCRQLEAWRDETESDLTVNQRMSEKMKTEKKALADEKRQLDMIIYNLSNEVWKLESKLELFQKQMEIKNVEMEQVNDKVTAYAAELEDLELDKRRLVSLWNSVLVNIQQRDRVYDSVRDDYKSLQENYRTLLNNLEISKKVAIEEMNRSKEIAMNKDKINYDIASATKYLEFELARRDALETQIAELTESIEMTERDQELVKSENQTMKNILRTTEKDLQHKTELKLKLENEILSNLQECLLNDKAVEAMANGIKKMREMSRKQELEQQIRELRERTERAQHDWLRLQGHVVKLAAQHHKILADMNLINKQIQICDEKTMRIQAECERIAGERAAVERSLRMLRGRLEVAERTRKDATERNEDAQRAHAALTHEYTANLKDAESEIIELEEDIEALEKEKINLTQELDRVQREALIWQRKGILAVELKRNIQSSKAAEGEIGQMKTEIHRMEVRRDQLRRTGEKLSEDLALYVTRRETAADKGRAAAALEKAHGGAQQSRSAHYHKLRLARADATRLNKAR</sequence>
<feature type="coiled-coil region" evidence="1">
    <location>
        <begin position="510"/>
        <end position="537"/>
    </location>
</feature>
<proteinExistence type="predicted"/>
<gene>
    <name evidence="3" type="ORF">RR48_13026</name>
</gene>
<keyword evidence="4" id="KW-1185">Reference proteome</keyword>
<evidence type="ECO:0000313" key="3">
    <source>
        <dbReference type="EMBL" id="KPJ08287.1"/>
    </source>
</evidence>
<dbReference type="Proteomes" id="UP000053240">
    <property type="component" value="Unassembled WGS sequence"/>
</dbReference>
<dbReference type="FunCoup" id="A0A194QS22">
    <property type="interactions" value="71"/>
</dbReference>
<feature type="region of interest" description="Disordered" evidence="2">
    <location>
        <begin position="738"/>
        <end position="758"/>
    </location>
</feature>
<dbReference type="Gene3D" id="1.20.5.340">
    <property type="match status" value="1"/>
</dbReference>
<accession>A0A194QS22</accession>
<dbReference type="STRING" id="76193.A0A194QS22"/>
<organism evidence="3 4">
    <name type="scientific">Papilio machaon</name>
    <name type="common">Old World swallowtail butterfly</name>
    <dbReference type="NCBI Taxonomy" id="76193"/>
    <lineage>
        <taxon>Eukaryota</taxon>
        <taxon>Metazoa</taxon>
        <taxon>Ecdysozoa</taxon>
        <taxon>Arthropoda</taxon>
        <taxon>Hexapoda</taxon>
        <taxon>Insecta</taxon>
        <taxon>Pterygota</taxon>
        <taxon>Neoptera</taxon>
        <taxon>Endopterygota</taxon>
        <taxon>Lepidoptera</taxon>
        <taxon>Glossata</taxon>
        <taxon>Ditrysia</taxon>
        <taxon>Papilionoidea</taxon>
        <taxon>Papilionidae</taxon>
        <taxon>Papilioninae</taxon>
        <taxon>Papilio</taxon>
    </lineage>
</organism>
<keyword evidence="1" id="KW-0175">Coiled coil</keyword>
<evidence type="ECO:0000256" key="1">
    <source>
        <dbReference type="SAM" id="Coils"/>
    </source>
</evidence>
<dbReference type="GO" id="GO:0005737">
    <property type="term" value="C:cytoplasm"/>
    <property type="evidence" value="ECO:0007669"/>
    <property type="project" value="TreeGrafter"/>
</dbReference>
<evidence type="ECO:0000313" key="4">
    <source>
        <dbReference type="Proteomes" id="UP000053240"/>
    </source>
</evidence>
<feature type="coiled-coil region" evidence="1">
    <location>
        <begin position="273"/>
        <end position="395"/>
    </location>
</feature>
<evidence type="ECO:0000256" key="2">
    <source>
        <dbReference type="SAM" id="MobiDB-lite"/>
    </source>
</evidence>
<dbReference type="PANTHER" id="PTHR16275">
    <property type="entry name" value="COILED-COIL DOMAIN-CONTAINING PROTEIN 40"/>
    <property type="match status" value="1"/>
</dbReference>
<protein>
    <submittedName>
        <fullName evidence="3">Coiled-coil domain-containing protein 40</fullName>
    </submittedName>
</protein>
<dbReference type="InParanoid" id="A0A194QS22"/>
<feature type="coiled-coil region" evidence="1">
    <location>
        <begin position="117"/>
        <end position="249"/>
    </location>
</feature>
<reference evidence="3 4" key="1">
    <citation type="journal article" date="2015" name="Nat. Commun.">
        <title>Outbred genome sequencing and CRISPR/Cas9 gene editing in butterflies.</title>
        <authorList>
            <person name="Li X."/>
            <person name="Fan D."/>
            <person name="Zhang W."/>
            <person name="Liu G."/>
            <person name="Zhang L."/>
            <person name="Zhao L."/>
            <person name="Fang X."/>
            <person name="Chen L."/>
            <person name="Dong Y."/>
            <person name="Chen Y."/>
            <person name="Ding Y."/>
            <person name="Zhao R."/>
            <person name="Feng M."/>
            <person name="Zhu Y."/>
            <person name="Feng Y."/>
            <person name="Jiang X."/>
            <person name="Zhu D."/>
            <person name="Xiang H."/>
            <person name="Feng X."/>
            <person name="Li S."/>
            <person name="Wang J."/>
            <person name="Zhang G."/>
            <person name="Kronforst M.R."/>
            <person name="Wang W."/>
        </authorList>
    </citation>
    <scope>NUCLEOTIDE SEQUENCE [LARGE SCALE GENOMIC DNA]</scope>
    <source>
        <strain evidence="3">Ya'a_city_454_Pm</strain>
        <tissue evidence="3">Whole body</tissue>
    </source>
</reference>
<dbReference type="AlphaFoldDB" id="A0A194QS22"/>
<dbReference type="PANTHER" id="PTHR16275:SF8">
    <property type="entry name" value="COILED-COIL DOMAIN-CONTAINING PROTEIN 40"/>
    <property type="match status" value="1"/>
</dbReference>